<protein>
    <submittedName>
        <fullName evidence="3">Uncharacterized protein</fullName>
    </submittedName>
</protein>
<gene>
    <name evidence="3" type="ORF">ZHD862_LOCUS14496</name>
</gene>
<accession>A0A814JMH4</accession>
<feature type="transmembrane region" description="Helical" evidence="2">
    <location>
        <begin position="207"/>
        <end position="225"/>
    </location>
</feature>
<reference evidence="3" key="1">
    <citation type="submission" date="2021-02" db="EMBL/GenBank/DDBJ databases">
        <authorList>
            <person name="Nowell W R."/>
        </authorList>
    </citation>
    <scope>NUCLEOTIDE SEQUENCE</scope>
</reference>
<name>A0A814JMH4_9BILA</name>
<evidence type="ECO:0000313" key="4">
    <source>
        <dbReference type="Proteomes" id="UP000663864"/>
    </source>
</evidence>
<feature type="transmembrane region" description="Helical" evidence="2">
    <location>
        <begin position="183"/>
        <end position="201"/>
    </location>
</feature>
<evidence type="ECO:0000313" key="3">
    <source>
        <dbReference type="EMBL" id="CAF1040010.1"/>
    </source>
</evidence>
<keyword evidence="2" id="KW-0812">Transmembrane</keyword>
<comment type="caution">
    <text evidence="3">The sequence shown here is derived from an EMBL/GenBank/DDBJ whole genome shotgun (WGS) entry which is preliminary data.</text>
</comment>
<organism evidence="3 4">
    <name type="scientific">Rotaria sordida</name>
    <dbReference type="NCBI Taxonomy" id="392033"/>
    <lineage>
        <taxon>Eukaryota</taxon>
        <taxon>Metazoa</taxon>
        <taxon>Spiralia</taxon>
        <taxon>Gnathifera</taxon>
        <taxon>Rotifera</taxon>
        <taxon>Eurotatoria</taxon>
        <taxon>Bdelloidea</taxon>
        <taxon>Philodinida</taxon>
        <taxon>Philodinidae</taxon>
        <taxon>Rotaria</taxon>
    </lineage>
</organism>
<feature type="region of interest" description="Disordered" evidence="1">
    <location>
        <begin position="1"/>
        <end position="29"/>
    </location>
</feature>
<feature type="compositionally biased region" description="Polar residues" evidence="1">
    <location>
        <begin position="10"/>
        <end position="29"/>
    </location>
</feature>
<dbReference type="AlphaFoldDB" id="A0A814JMH4"/>
<dbReference type="EMBL" id="CAJNOT010000630">
    <property type="protein sequence ID" value="CAF1040010.1"/>
    <property type="molecule type" value="Genomic_DNA"/>
</dbReference>
<keyword evidence="2" id="KW-0472">Membrane</keyword>
<evidence type="ECO:0000256" key="1">
    <source>
        <dbReference type="SAM" id="MobiDB-lite"/>
    </source>
</evidence>
<feature type="transmembrane region" description="Helical" evidence="2">
    <location>
        <begin position="110"/>
        <end position="127"/>
    </location>
</feature>
<keyword evidence="2" id="KW-1133">Transmembrane helix</keyword>
<dbReference type="Proteomes" id="UP000663864">
    <property type="component" value="Unassembled WGS sequence"/>
</dbReference>
<proteinExistence type="predicted"/>
<sequence>MPDDKKAKSNENSQVASNQPTNETLGSSEFTTTTGSYPIRLPNHPHRPSGGFILEKFKDFYDYYWHYYRWAPTRIAARFLWSDSGWEYLKEFTSIGMWSLDVDAPIPQRLAAGLGLGLKASVFIYAVRYHNLRTRYQIPANAAIFRALRPCAFFTASCLIYCGSWPIVRALRGYQQTETGRDIDAALVGGLSGVLITAMWIRNSRFVGISIPMAYILGGISVGLYNATHAGYVTNVNARAGWWDIHHWRRGNPFFGPPYEERLAKFKAQLQNAKYKEYVDTSIKTRW</sequence>
<evidence type="ECO:0000256" key="2">
    <source>
        <dbReference type="SAM" id="Phobius"/>
    </source>
</evidence>
<feature type="transmembrane region" description="Helical" evidence="2">
    <location>
        <begin position="147"/>
        <end position="171"/>
    </location>
</feature>